<protein>
    <submittedName>
        <fullName evidence="6">Uncharacterized protein</fullName>
    </submittedName>
</protein>
<evidence type="ECO:0000256" key="3">
    <source>
        <dbReference type="ARBA" id="ARBA00022729"/>
    </source>
</evidence>
<dbReference type="InterPro" id="IPR004153">
    <property type="entry name" value="CXCXC_repeat"/>
</dbReference>
<evidence type="ECO:0000256" key="1">
    <source>
        <dbReference type="ARBA" id="ARBA00004613"/>
    </source>
</evidence>
<feature type="chain" id="PRO_5030705718" evidence="5">
    <location>
        <begin position="21"/>
        <end position="446"/>
    </location>
</feature>
<accession>A0A7S1V7A3</accession>
<dbReference type="InterPro" id="IPR047995">
    <property type="entry name" value="Choice_anch_K"/>
</dbReference>
<dbReference type="GO" id="GO:0005576">
    <property type="term" value="C:extracellular region"/>
    <property type="evidence" value="ECO:0007669"/>
    <property type="project" value="UniProtKB-SubCell"/>
</dbReference>
<dbReference type="AlphaFoldDB" id="A0A7S1V7A3"/>
<comment type="subcellular location">
    <subcellularLocation>
        <location evidence="1">Secreted</location>
    </subcellularLocation>
</comment>
<feature type="signal peptide" evidence="5">
    <location>
        <begin position="1"/>
        <end position="20"/>
    </location>
</feature>
<keyword evidence="3 5" id="KW-0732">Signal</keyword>
<keyword evidence="4" id="KW-0472">Membrane</keyword>
<evidence type="ECO:0000256" key="5">
    <source>
        <dbReference type="SAM" id="SignalP"/>
    </source>
</evidence>
<evidence type="ECO:0000256" key="4">
    <source>
        <dbReference type="SAM" id="Phobius"/>
    </source>
</evidence>
<keyword evidence="2" id="KW-0964">Secreted</keyword>
<proteinExistence type="predicted"/>
<dbReference type="EMBL" id="HBGL01003449">
    <property type="protein sequence ID" value="CAD9290265.1"/>
    <property type="molecule type" value="Transcribed_RNA"/>
</dbReference>
<gene>
    <name evidence="6" type="ORF">SSP0437_LOCUS2643</name>
</gene>
<evidence type="ECO:0000313" key="6">
    <source>
        <dbReference type="EMBL" id="CAD9290265.1"/>
    </source>
</evidence>
<evidence type="ECO:0000256" key="2">
    <source>
        <dbReference type="ARBA" id="ARBA00022525"/>
    </source>
</evidence>
<dbReference type="NCBIfam" id="NF038131">
    <property type="entry name" value="choice_anch_K"/>
    <property type="match status" value="1"/>
</dbReference>
<reference evidence="6" key="1">
    <citation type="submission" date="2021-01" db="EMBL/GenBank/DDBJ databases">
        <authorList>
            <person name="Corre E."/>
            <person name="Pelletier E."/>
            <person name="Niang G."/>
            <person name="Scheremetjew M."/>
            <person name="Finn R."/>
            <person name="Kale V."/>
            <person name="Holt S."/>
            <person name="Cochrane G."/>
            <person name="Meng A."/>
            <person name="Brown T."/>
            <person name="Cohen L."/>
        </authorList>
    </citation>
    <scope>NUCLEOTIDE SEQUENCE</scope>
    <source>
        <strain evidence="6">ATCC 50979</strain>
    </source>
</reference>
<sequence>MASSLLFLSVLLLATPLCSSQSTRVATCGCFHGITGAVSVDSAYYCGTSCGLGACASTSDLCLATVVTQSDSQVRWGEAASQFDSLAQSGLGFSGEDKVAPLDEEFSVGRLIHYNRPIIDPASLVTLTIKLQIPSLGVVQDFSFPLTINETANDEVDPSNCPFLLPNQPTLVSCPDEITFPNDISGAQTILVGNFEYTLQLIGFRNTSLPTGALQNTFVSGENGENSAFLFAKLVRTCPPVCDFGGSPQILDDPTGGTICQCDCTEAPACTPPKVFGPQCGCECPTAPVCEHPESIWNEELCVCECPAGICGAGQVRDPNTCSCTCADVQCNVTGQVGNPANACECGCFRGCAVDEDKGEPTFTNTSEECSCVYLAEAVSAGSIVAPAAGGVLVLALLLFLLVRQMQKKKYFDPDLWTSGDNALAQANPLYVDSGNSGTNPLYAGN</sequence>
<dbReference type="Pfam" id="PF03128">
    <property type="entry name" value="CXCXC"/>
    <property type="match status" value="1"/>
</dbReference>
<feature type="transmembrane region" description="Helical" evidence="4">
    <location>
        <begin position="384"/>
        <end position="403"/>
    </location>
</feature>
<keyword evidence="4" id="KW-1133">Transmembrane helix</keyword>
<keyword evidence="4" id="KW-0812">Transmembrane</keyword>
<organism evidence="6">
    <name type="scientific">Sexangularia sp. CB-2014</name>
    <dbReference type="NCBI Taxonomy" id="1486929"/>
    <lineage>
        <taxon>Eukaryota</taxon>
        <taxon>Amoebozoa</taxon>
        <taxon>Tubulinea</taxon>
        <taxon>Elardia</taxon>
        <taxon>Arcellinida</taxon>
        <taxon>Arcellinida incertae sedis</taxon>
        <taxon>Sexangularia</taxon>
    </lineage>
</organism>
<name>A0A7S1V7A3_9EUKA</name>